<dbReference type="InParanoid" id="F4WAH5"/>
<keyword evidence="3" id="KW-1185">Reference proteome</keyword>
<reference evidence="2" key="1">
    <citation type="submission" date="2011-02" db="EMBL/GenBank/DDBJ databases">
        <title>The genome of the leaf-cutting ant Acromyrmex echinatior suggests key adaptations to social evolution and fungus farming.</title>
        <authorList>
            <person name="Nygaard S."/>
            <person name="Zhang G."/>
        </authorList>
    </citation>
    <scope>NUCLEOTIDE SEQUENCE</scope>
</reference>
<dbReference type="Proteomes" id="UP000007755">
    <property type="component" value="Unassembled WGS sequence"/>
</dbReference>
<protein>
    <submittedName>
        <fullName evidence="2">Uncharacterized protein</fullName>
    </submittedName>
</protein>
<evidence type="ECO:0000256" key="1">
    <source>
        <dbReference type="SAM" id="Coils"/>
    </source>
</evidence>
<evidence type="ECO:0000313" key="2">
    <source>
        <dbReference type="EMBL" id="EGI68796.1"/>
    </source>
</evidence>
<gene>
    <name evidence="2" type="ORF">G5I_02511</name>
</gene>
<feature type="coiled-coil region" evidence="1">
    <location>
        <begin position="32"/>
        <end position="69"/>
    </location>
</feature>
<proteinExistence type="predicted"/>
<organism evidence="3">
    <name type="scientific">Acromyrmex echinatior</name>
    <name type="common">Panamanian leafcutter ant</name>
    <name type="synonym">Acromyrmex octospinosus echinatior</name>
    <dbReference type="NCBI Taxonomy" id="103372"/>
    <lineage>
        <taxon>Eukaryota</taxon>
        <taxon>Metazoa</taxon>
        <taxon>Ecdysozoa</taxon>
        <taxon>Arthropoda</taxon>
        <taxon>Hexapoda</taxon>
        <taxon>Insecta</taxon>
        <taxon>Pterygota</taxon>
        <taxon>Neoptera</taxon>
        <taxon>Endopterygota</taxon>
        <taxon>Hymenoptera</taxon>
        <taxon>Apocrita</taxon>
        <taxon>Aculeata</taxon>
        <taxon>Formicoidea</taxon>
        <taxon>Formicidae</taxon>
        <taxon>Myrmicinae</taxon>
        <taxon>Acromyrmex</taxon>
    </lineage>
</organism>
<accession>F4WAH5</accession>
<sequence length="274" mass="31690">MADLHRVLHRGYIKARITRLRTRVTQANGIGGEQAEARLEKLEDTYNDFESIQQQLLEKEDEFNDALEQECFEERYFEVKFLLKRCMKLSSASDAVPRETDAVIRLLQQQTELMEQIHRDAQHEGADAMTSRKLRRLLENECDRSSNESHTRRHRKRAIRQNALEIRPVTVNLDKHSRMPTIQVNFRESTPPIAFMLDTDSGPNIIKENFVPKDSIGSYQTSSEELNNSGIAEESFHTSLLNSILVDCKEVNNQISLCNATQFCQREPKEKTPL</sequence>
<keyword evidence="1" id="KW-0175">Coiled coil</keyword>
<name>F4WAH5_ACREC</name>
<dbReference type="AlphaFoldDB" id="F4WAH5"/>
<dbReference type="EMBL" id="GL888049">
    <property type="protein sequence ID" value="EGI68796.1"/>
    <property type="molecule type" value="Genomic_DNA"/>
</dbReference>
<evidence type="ECO:0000313" key="3">
    <source>
        <dbReference type="Proteomes" id="UP000007755"/>
    </source>
</evidence>